<keyword evidence="9 16" id="KW-0812">Transmembrane</keyword>
<feature type="transmembrane region" description="Helical" evidence="16">
    <location>
        <begin position="286"/>
        <end position="305"/>
    </location>
</feature>
<sequence>SGCGTFTFLSSAVAAISGLLMGYELGLISGALLQMSSTLALSCKEQEIVVSSLLIGALFASLSGGFLIDQFGRRLAIIIASSLLVLGSLVLLPCESYGVLIVGRIAIGISISLSSIATCVYIAEIAPQHRRGLLVSLNELMIVIGILLAYISNYAFARVPHGWKYMFGFVIPLGALQAVAMYFLPPSPRFLVMKNNDEAARKVLERLRETSDATKELTVIKSSLKEEHQYSFLDLFRSKNNMRARMLVGLALVFFVQTTGQPNILFYASTVLKSVGFQSNEAASSASTGVGVVKVISTVPATFFVDQVGSKTFLCIGSSVMAISLVTMGLVNRNIHVNFTNVCRSQSPEDFFLQRPGNLTGVINGSLKELIVSPERLSSDAQRSPGLNRTALAGGKSRTGSLMESEEVPVVLKWLSLASLLVYVAAFSIGLGPMSWLVLSEIFPGGIRGRAMALTSSMNWGINLLISLTFLTVTELIGLSWVCFIYTIMSLASLAFVIVFIPETKGCSLEQISMELAK</sequence>
<evidence type="ECO:0000256" key="10">
    <source>
        <dbReference type="ARBA" id="ARBA00022989"/>
    </source>
</evidence>
<comment type="catalytic activity">
    <reaction evidence="1">
        <text>D-glucose(out) = D-glucose(in)</text>
        <dbReference type="Rhea" id="RHEA:60376"/>
        <dbReference type="ChEBI" id="CHEBI:4167"/>
    </reaction>
</comment>
<proteinExistence type="inferred from homology"/>
<feature type="transmembrane region" description="Helical" evidence="16">
    <location>
        <begin position="479"/>
        <end position="501"/>
    </location>
</feature>
<keyword evidence="11 16" id="KW-0472">Membrane</keyword>
<keyword evidence="10 16" id="KW-1133">Transmembrane helix</keyword>
<evidence type="ECO:0000256" key="12">
    <source>
        <dbReference type="ARBA" id="ARBA00023180"/>
    </source>
</evidence>
<evidence type="ECO:0000256" key="6">
    <source>
        <dbReference type="ARBA" id="ARBA00022475"/>
    </source>
</evidence>
<evidence type="ECO:0000256" key="3">
    <source>
        <dbReference type="ARBA" id="ARBA00004651"/>
    </source>
</evidence>
<dbReference type="GO" id="GO:0072359">
    <property type="term" value="P:circulatory system development"/>
    <property type="evidence" value="ECO:0007669"/>
    <property type="project" value="TreeGrafter"/>
</dbReference>
<dbReference type="FunFam" id="1.20.1250.20:FF:000237">
    <property type="entry name" value="Solute carrier family 2 (Facilitated glucose transporter), member 12"/>
    <property type="match status" value="1"/>
</dbReference>
<dbReference type="InterPro" id="IPR005828">
    <property type="entry name" value="MFS_sugar_transport-like"/>
</dbReference>
<dbReference type="PANTHER" id="PTHR48023:SF2">
    <property type="entry name" value="SOLUTE CARRIER FAMILY 2, FACILITATED GLUCOSE TRANSPORTER MEMBER 12"/>
    <property type="match status" value="1"/>
</dbReference>
<dbReference type="InterPro" id="IPR020846">
    <property type="entry name" value="MFS_dom"/>
</dbReference>
<dbReference type="SUPFAM" id="SSF103473">
    <property type="entry name" value="MFS general substrate transporter"/>
    <property type="match status" value="1"/>
</dbReference>
<evidence type="ECO:0000256" key="9">
    <source>
        <dbReference type="ARBA" id="ARBA00022692"/>
    </source>
</evidence>
<evidence type="ECO:0000256" key="16">
    <source>
        <dbReference type="SAM" id="Phobius"/>
    </source>
</evidence>
<evidence type="ECO:0000256" key="13">
    <source>
        <dbReference type="ARBA" id="ARBA00039241"/>
    </source>
</evidence>
<evidence type="ECO:0000256" key="4">
    <source>
        <dbReference type="ARBA" id="ARBA00007004"/>
    </source>
</evidence>
<evidence type="ECO:0000256" key="14">
    <source>
        <dbReference type="ARBA" id="ARBA00042905"/>
    </source>
</evidence>
<dbReference type="FunFam" id="1.20.1250.20:FF:000124">
    <property type="entry name" value="Solute carrier family 2, facilitated glucose transporter member 12"/>
    <property type="match status" value="1"/>
</dbReference>
<feature type="non-terminal residue" evidence="18">
    <location>
        <position position="1"/>
    </location>
</feature>
<dbReference type="Gene3D" id="1.20.1250.20">
    <property type="entry name" value="MFS general substrate transporter like domains"/>
    <property type="match status" value="2"/>
</dbReference>
<feature type="non-terminal residue" evidence="18">
    <location>
        <position position="518"/>
    </location>
</feature>
<feature type="transmembrane region" description="Helical" evidence="16">
    <location>
        <begin position="312"/>
        <end position="331"/>
    </location>
</feature>
<keyword evidence="19" id="KW-1185">Reference proteome</keyword>
<feature type="transmembrane region" description="Helical" evidence="16">
    <location>
        <begin position="451"/>
        <end position="473"/>
    </location>
</feature>
<dbReference type="GO" id="GO:0022857">
    <property type="term" value="F:transmembrane transporter activity"/>
    <property type="evidence" value="ECO:0007669"/>
    <property type="project" value="InterPro"/>
</dbReference>
<dbReference type="GO" id="GO:0048471">
    <property type="term" value="C:perinuclear region of cytoplasm"/>
    <property type="evidence" value="ECO:0007669"/>
    <property type="project" value="UniProtKB-SubCell"/>
</dbReference>
<feature type="domain" description="Major facilitator superfamily (MFS) profile" evidence="17">
    <location>
        <begin position="10"/>
        <end position="505"/>
    </location>
</feature>
<dbReference type="AlphaFoldDB" id="A0A852C377"/>
<dbReference type="GO" id="GO:0005886">
    <property type="term" value="C:plasma membrane"/>
    <property type="evidence" value="ECO:0007669"/>
    <property type="project" value="UniProtKB-SubCell"/>
</dbReference>
<feature type="transmembrane region" description="Helical" evidence="16">
    <location>
        <begin position="414"/>
        <end position="439"/>
    </location>
</feature>
<feature type="transmembrane region" description="Helical" evidence="16">
    <location>
        <begin position="75"/>
        <end position="93"/>
    </location>
</feature>
<evidence type="ECO:0000256" key="11">
    <source>
        <dbReference type="ARBA" id="ARBA00023136"/>
    </source>
</evidence>
<dbReference type="PRINTS" id="PR00171">
    <property type="entry name" value="SUGRTRNSPORT"/>
</dbReference>
<keyword evidence="5 15" id="KW-0813">Transport</keyword>
<evidence type="ECO:0000256" key="5">
    <source>
        <dbReference type="ARBA" id="ARBA00022448"/>
    </source>
</evidence>
<reference evidence="18" key="1">
    <citation type="submission" date="2019-09" db="EMBL/GenBank/DDBJ databases">
        <title>Bird 10,000 Genomes (B10K) Project - Family phase.</title>
        <authorList>
            <person name="Zhang G."/>
        </authorList>
    </citation>
    <scope>NUCLEOTIDE SEQUENCE</scope>
    <source>
        <strain evidence="18">B10K-DU-001-30</strain>
        <tissue evidence="18">Muscle</tissue>
    </source>
</reference>
<comment type="caution">
    <text evidence="18">The sequence shown here is derived from an EMBL/GenBank/DDBJ whole genome shotgun (WGS) entry which is preliminary data.</text>
</comment>
<evidence type="ECO:0000256" key="7">
    <source>
        <dbReference type="ARBA" id="ARBA00022490"/>
    </source>
</evidence>
<feature type="transmembrane region" description="Helical" evidence="16">
    <location>
        <begin position="99"/>
        <end position="123"/>
    </location>
</feature>
<dbReference type="NCBIfam" id="TIGR00879">
    <property type="entry name" value="SP"/>
    <property type="match status" value="1"/>
</dbReference>
<keyword evidence="7" id="KW-0963">Cytoplasm</keyword>
<keyword evidence="8" id="KW-0762">Sugar transport</keyword>
<feature type="transmembrane region" description="Helical" evidence="16">
    <location>
        <begin position="163"/>
        <end position="184"/>
    </location>
</feature>
<dbReference type="CDD" id="cd17435">
    <property type="entry name" value="MFS_GLUT12_Class3"/>
    <property type="match status" value="1"/>
</dbReference>
<feature type="transmembrane region" description="Helical" evidence="16">
    <location>
        <begin position="135"/>
        <end position="157"/>
    </location>
</feature>
<evidence type="ECO:0000259" key="17">
    <source>
        <dbReference type="PROSITE" id="PS50850"/>
    </source>
</evidence>
<protein>
    <recommendedName>
        <fullName evidence="13">Solute carrier family 2, facilitated glucose transporter member 12</fullName>
    </recommendedName>
    <alternativeName>
        <fullName evidence="14">Glucose transporter type 12</fullName>
    </alternativeName>
</protein>
<evidence type="ECO:0000256" key="8">
    <source>
        <dbReference type="ARBA" id="ARBA00022597"/>
    </source>
</evidence>
<gene>
    <name evidence="18" type="primary">Slc2a12</name>
    <name evidence="18" type="ORF">RAMSUL_R02473</name>
</gene>
<evidence type="ECO:0000256" key="2">
    <source>
        <dbReference type="ARBA" id="ARBA00004556"/>
    </source>
</evidence>
<dbReference type="GO" id="GO:1904659">
    <property type="term" value="P:D-glucose transmembrane transport"/>
    <property type="evidence" value="ECO:0007669"/>
    <property type="project" value="TreeGrafter"/>
</dbReference>
<dbReference type="Proteomes" id="UP000611227">
    <property type="component" value="Unassembled WGS sequence"/>
</dbReference>
<accession>A0A852C377</accession>
<dbReference type="InterPro" id="IPR005829">
    <property type="entry name" value="Sugar_transporter_CS"/>
</dbReference>
<feature type="transmembrane region" description="Helical" evidence="16">
    <location>
        <begin position="246"/>
        <end position="266"/>
    </location>
</feature>
<keyword evidence="6" id="KW-1003">Cell membrane</keyword>
<dbReference type="EMBL" id="WBNM01015086">
    <property type="protein sequence ID" value="NXP74070.1"/>
    <property type="molecule type" value="Genomic_DNA"/>
</dbReference>
<evidence type="ECO:0000256" key="15">
    <source>
        <dbReference type="RuleBase" id="RU003346"/>
    </source>
</evidence>
<dbReference type="InterPro" id="IPR036259">
    <property type="entry name" value="MFS_trans_sf"/>
</dbReference>
<dbReference type="PANTHER" id="PTHR48023">
    <property type="entry name" value="D-XYLOSE-PROTON SYMPORTER-LIKE 2"/>
    <property type="match status" value="1"/>
</dbReference>
<dbReference type="InterPro" id="IPR050820">
    <property type="entry name" value="MFS_Sugar_Transporter"/>
</dbReference>
<comment type="subcellular location">
    <subcellularLocation>
        <location evidence="3">Cell membrane</location>
        <topology evidence="3">Multi-pass membrane protein</topology>
    </subcellularLocation>
    <subcellularLocation>
        <location evidence="2">Cytoplasm</location>
        <location evidence="2">Perinuclear region</location>
    </subcellularLocation>
</comment>
<feature type="transmembrane region" description="Helical" evidence="16">
    <location>
        <begin position="12"/>
        <end position="36"/>
    </location>
</feature>
<dbReference type="InterPro" id="IPR003663">
    <property type="entry name" value="Sugar/inositol_transpt"/>
</dbReference>
<evidence type="ECO:0000313" key="18">
    <source>
        <dbReference type="EMBL" id="NXP74070.1"/>
    </source>
</evidence>
<dbReference type="PROSITE" id="PS00216">
    <property type="entry name" value="SUGAR_TRANSPORT_1"/>
    <property type="match status" value="1"/>
</dbReference>
<dbReference type="PROSITE" id="PS50850">
    <property type="entry name" value="MFS"/>
    <property type="match status" value="1"/>
</dbReference>
<evidence type="ECO:0000256" key="1">
    <source>
        <dbReference type="ARBA" id="ARBA00000618"/>
    </source>
</evidence>
<organism evidence="18 19">
    <name type="scientific">Ramphastos sulfuratus</name>
    <dbReference type="NCBI Taxonomy" id="322582"/>
    <lineage>
        <taxon>Eukaryota</taxon>
        <taxon>Metazoa</taxon>
        <taxon>Chordata</taxon>
        <taxon>Craniata</taxon>
        <taxon>Vertebrata</taxon>
        <taxon>Euteleostomi</taxon>
        <taxon>Archelosauria</taxon>
        <taxon>Archosauria</taxon>
        <taxon>Dinosauria</taxon>
        <taxon>Saurischia</taxon>
        <taxon>Theropoda</taxon>
        <taxon>Coelurosauria</taxon>
        <taxon>Aves</taxon>
        <taxon>Neognathae</taxon>
        <taxon>Neoaves</taxon>
        <taxon>Telluraves</taxon>
        <taxon>Coraciimorphae</taxon>
        <taxon>Piciformes</taxon>
        <taxon>Ramphastidae</taxon>
        <taxon>Ramphastos</taxon>
    </lineage>
</organism>
<name>A0A852C377_9PICI</name>
<feature type="transmembrane region" description="Helical" evidence="16">
    <location>
        <begin position="48"/>
        <end position="68"/>
    </location>
</feature>
<comment type="similarity">
    <text evidence="4">Belongs to the major facilitator superfamily. Sugar transporter (TC 2.A.1.1) family. Glucose transporter subfamily.</text>
</comment>
<evidence type="ECO:0000313" key="19">
    <source>
        <dbReference type="Proteomes" id="UP000611227"/>
    </source>
</evidence>
<dbReference type="Pfam" id="PF00083">
    <property type="entry name" value="Sugar_tr"/>
    <property type="match status" value="2"/>
</dbReference>
<keyword evidence="12" id="KW-0325">Glycoprotein</keyword>